<organism evidence="9 10">
    <name type="scientific">[Collinsella] massiliensis</name>
    <dbReference type="NCBI Taxonomy" id="1232426"/>
    <lineage>
        <taxon>Bacteria</taxon>
        <taxon>Bacillati</taxon>
        <taxon>Actinomycetota</taxon>
        <taxon>Coriobacteriia</taxon>
        <taxon>Coriobacteriales</taxon>
        <taxon>Coriobacteriaceae</taxon>
        <taxon>Enorma</taxon>
    </lineage>
</organism>
<feature type="transmembrane region" description="Helical" evidence="7">
    <location>
        <begin position="104"/>
        <end position="123"/>
    </location>
</feature>
<dbReference type="Pfam" id="PF00884">
    <property type="entry name" value="Sulfatase"/>
    <property type="match status" value="1"/>
</dbReference>
<feature type="transmembrane region" description="Helical" evidence="7">
    <location>
        <begin position="78"/>
        <end position="97"/>
    </location>
</feature>
<dbReference type="SUPFAM" id="SSF53649">
    <property type="entry name" value="Alkaline phosphatase-like"/>
    <property type="match status" value="1"/>
</dbReference>
<keyword evidence="5 7" id="KW-1133">Transmembrane helix</keyword>
<evidence type="ECO:0000256" key="5">
    <source>
        <dbReference type="ARBA" id="ARBA00022989"/>
    </source>
</evidence>
<keyword evidence="4 7" id="KW-0812">Transmembrane</keyword>
<dbReference type="InterPro" id="IPR050448">
    <property type="entry name" value="OpgB/LTA_synthase_biosynth"/>
</dbReference>
<dbReference type="Proteomes" id="UP000195781">
    <property type="component" value="Unassembled WGS sequence"/>
</dbReference>
<dbReference type="PANTHER" id="PTHR47371">
    <property type="entry name" value="LIPOTEICHOIC ACID SYNTHASE"/>
    <property type="match status" value="1"/>
</dbReference>
<sequence length="777" mass="85281">MLVAIISFVAAIANVILAAREIRTWRATAQTASAAAEAAAEAGEAATTQAGATEASDAAATPAPTPAPARVPFRASGIAWAIAFLAIQLFIGVWGALGLVQDEPVAPIIMNAVLIGCTHLVLARPRLRDRFLATFEPGGRWPHPQAACALTMVAAGIFTTLALELPSNHNLLWMYPLCLLLEVFLITALVAGAFYLFQRRGGAAAVVSFIFFAIGIAEYFVITFKSQPIQPGDLTAIATAAAVGGGYIFSITSYCLYGIVALALAMLASAYAALFRPARGERTRKQVLINLLVGVLCLGGVIGHTMFIDYYNFLHIQVYTWRPLESYYRMGFIPSFISSAQTIQPREPKGYSKSGAEDLIDSYASEYDEGAGATEERAAASAQFDSEQPSVIVVMNETFSDLSCYQNLHADYEGPEFFNSIDDAVQRGDLYVSAYGGGTCNTEFEMLTGNSMAYLGNGVYPYTIYNLTHAENLAQQFSDLGYDTTAMHPNHATNWNRENVYRDFGFDEFLSIEDFEGADTLRGMVTDAETYDKIIELLETNEDPQFIFDVTMQNHSGYDTGLVPYDMRTDYLIDGTYDPEVNEYLALIEQSDEALEDFLAQLEQIDRPVVVVFFGDHQPFFPSDFNDEWFQDEDDATHSERLYHTQYVIWANYDIDGRSQESDEVDISTNYLGAELMDLIGAPLSDYQKAQLALRANLPAINMIGYQDRAGVWHLSDAAVNKNAGDAFKAAAKAREDLAKMQYLKLFDHGDGVYTKTLQGAANETNPNLAPGTTKIK</sequence>
<proteinExistence type="predicted"/>
<comment type="caution">
    <text evidence="9">The sequence shown here is derived from an EMBL/GenBank/DDBJ whole genome shotgun (WGS) entry which is preliminary data.</text>
</comment>
<feature type="transmembrane region" description="Helical" evidence="7">
    <location>
        <begin position="175"/>
        <end position="197"/>
    </location>
</feature>
<evidence type="ECO:0000256" key="4">
    <source>
        <dbReference type="ARBA" id="ARBA00022692"/>
    </source>
</evidence>
<evidence type="ECO:0000256" key="6">
    <source>
        <dbReference type="ARBA" id="ARBA00023136"/>
    </source>
</evidence>
<evidence type="ECO:0000256" key="2">
    <source>
        <dbReference type="ARBA" id="ARBA00004936"/>
    </source>
</evidence>
<evidence type="ECO:0000256" key="7">
    <source>
        <dbReference type="SAM" id="Phobius"/>
    </source>
</evidence>
<keyword evidence="3" id="KW-1003">Cell membrane</keyword>
<keyword evidence="10" id="KW-1185">Reference proteome</keyword>
<protein>
    <recommendedName>
        <fullName evidence="8">Sulfatase N-terminal domain-containing protein</fullName>
    </recommendedName>
</protein>
<evidence type="ECO:0000259" key="8">
    <source>
        <dbReference type="Pfam" id="PF00884"/>
    </source>
</evidence>
<feature type="transmembrane region" description="Helical" evidence="7">
    <location>
        <begin position="143"/>
        <end position="163"/>
    </location>
</feature>
<dbReference type="RefSeq" id="WP_094334872.1">
    <property type="nucleotide sequence ID" value="NZ_NFIE01000002.1"/>
</dbReference>
<dbReference type="GO" id="GO:0005886">
    <property type="term" value="C:plasma membrane"/>
    <property type="evidence" value="ECO:0007669"/>
    <property type="project" value="UniProtKB-SubCell"/>
</dbReference>
<dbReference type="OrthoDB" id="5363296at2"/>
<dbReference type="AlphaFoldDB" id="A0A1Y3XVZ4"/>
<comment type="pathway">
    <text evidence="2">Cell wall biogenesis; lipoteichoic acid biosynthesis.</text>
</comment>
<evidence type="ECO:0000313" key="9">
    <source>
        <dbReference type="EMBL" id="OUN89695.1"/>
    </source>
</evidence>
<evidence type="ECO:0000256" key="1">
    <source>
        <dbReference type="ARBA" id="ARBA00004651"/>
    </source>
</evidence>
<dbReference type="Gene3D" id="3.40.720.10">
    <property type="entry name" value="Alkaline Phosphatase, subunit A"/>
    <property type="match status" value="1"/>
</dbReference>
<dbReference type="PANTHER" id="PTHR47371:SF3">
    <property type="entry name" value="PHOSPHOGLYCEROL TRANSFERASE I"/>
    <property type="match status" value="1"/>
</dbReference>
<accession>A0A1Y3XVZ4</accession>
<feature type="transmembrane region" description="Helical" evidence="7">
    <location>
        <begin position="203"/>
        <end position="222"/>
    </location>
</feature>
<dbReference type="InterPro" id="IPR000917">
    <property type="entry name" value="Sulfatase_N"/>
</dbReference>
<dbReference type="CDD" id="cd16015">
    <property type="entry name" value="LTA_synthase"/>
    <property type="match status" value="1"/>
</dbReference>
<reference evidence="10" key="1">
    <citation type="submission" date="2017-04" db="EMBL/GenBank/DDBJ databases">
        <title>Function of individual gut microbiota members based on whole genome sequencing of pure cultures obtained from chicken caecum.</title>
        <authorList>
            <person name="Medvecky M."/>
            <person name="Cejkova D."/>
            <person name="Polansky O."/>
            <person name="Karasova D."/>
            <person name="Kubasova T."/>
            <person name="Cizek A."/>
            <person name="Rychlik I."/>
        </authorList>
    </citation>
    <scope>NUCLEOTIDE SEQUENCE [LARGE SCALE GENOMIC DNA]</scope>
    <source>
        <strain evidence="10">An5</strain>
    </source>
</reference>
<keyword evidence="6 7" id="KW-0472">Membrane</keyword>
<evidence type="ECO:0000313" key="10">
    <source>
        <dbReference type="Proteomes" id="UP000195781"/>
    </source>
</evidence>
<gene>
    <name evidence="9" type="ORF">B5G02_01285</name>
</gene>
<dbReference type="EMBL" id="NFIE01000002">
    <property type="protein sequence ID" value="OUN89695.1"/>
    <property type="molecule type" value="Genomic_DNA"/>
</dbReference>
<evidence type="ECO:0000256" key="3">
    <source>
        <dbReference type="ARBA" id="ARBA00022475"/>
    </source>
</evidence>
<dbReference type="InterPro" id="IPR017850">
    <property type="entry name" value="Alkaline_phosphatase_core_sf"/>
</dbReference>
<feature type="domain" description="Sulfatase N-terminal" evidence="8">
    <location>
        <begin position="389"/>
        <end position="681"/>
    </location>
</feature>
<comment type="subcellular location">
    <subcellularLocation>
        <location evidence="1">Cell membrane</location>
        <topology evidence="1">Multi-pass membrane protein</topology>
    </subcellularLocation>
</comment>
<feature type="transmembrane region" description="Helical" evidence="7">
    <location>
        <begin position="256"/>
        <end position="275"/>
    </location>
</feature>
<feature type="transmembrane region" description="Helical" evidence="7">
    <location>
        <begin position="287"/>
        <end position="307"/>
    </location>
</feature>
<name>A0A1Y3XVZ4_9ACTN</name>